<comment type="caution">
    <text evidence="2">The sequence shown here is derived from an EMBL/GenBank/DDBJ whole genome shotgun (WGS) entry which is preliminary data.</text>
</comment>
<dbReference type="RefSeq" id="WP_131281004.1">
    <property type="nucleotide sequence ID" value="NZ_JBHSLR010000009.1"/>
</dbReference>
<evidence type="ECO:0000256" key="1">
    <source>
        <dbReference type="SAM" id="SignalP"/>
    </source>
</evidence>
<keyword evidence="1" id="KW-0732">Signal</keyword>
<protein>
    <recommendedName>
        <fullName evidence="4">MSHA biogenesis protein MshK</fullName>
    </recommendedName>
</protein>
<feature type="chain" id="PRO_5020215039" description="MSHA biogenesis protein MshK" evidence="1">
    <location>
        <begin position="20"/>
        <end position="137"/>
    </location>
</feature>
<sequence>MSHTIFNSLPVLLSCLLGAAGLSVPDTDTNVVVSGDQDKGAISQPMPYACPMQMCAGSDGGSVRIGQLLAFSSLRNRQFAVTQHAYVQASSRGIDLRLLARNGVVQSQRNGYIYIKYGRFIGVLSHRNGTIVSAIIN</sequence>
<keyword evidence="3" id="KW-1185">Reference proteome</keyword>
<proteinExistence type="predicted"/>
<name>A0A4Q9V280_9ACTO</name>
<dbReference type="Proteomes" id="UP000293036">
    <property type="component" value="Unassembled WGS sequence"/>
</dbReference>
<reference evidence="2 3" key="1">
    <citation type="submission" date="2019-02" db="EMBL/GenBank/DDBJ databases">
        <title>Arcanobacterium bovis sp. nov., isolated from the milk of a cow with mastitis.</title>
        <authorList>
            <person name="Sammra O."/>
            <person name="Foster G."/>
            <person name="Hassan A."/>
            <person name="Alssahen M."/>
            <person name="Laemmler C."/>
            <person name="Borowiak M."/>
            <person name="Malorny B."/>
            <person name="Abdulmawjood A."/>
        </authorList>
    </citation>
    <scope>NUCLEOTIDE SEQUENCE [LARGE SCALE GENOMIC DNA]</scope>
    <source>
        <strain evidence="2 3">C605018/01/1</strain>
    </source>
</reference>
<dbReference type="AlphaFoldDB" id="A0A4Q9V280"/>
<dbReference type="EMBL" id="SJDT01000003">
    <property type="protein sequence ID" value="TBW22241.1"/>
    <property type="molecule type" value="Genomic_DNA"/>
</dbReference>
<gene>
    <name evidence="2" type="ORF">EZJ44_05330</name>
</gene>
<accession>A0A4Q9V280</accession>
<evidence type="ECO:0000313" key="2">
    <source>
        <dbReference type="EMBL" id="TBW22241.1"/>
    </source>
</evidence>
<feature type="signal peptide" evidence="1">
    <location>
        <begin position="1"/>
        <end position="19"/>
    </location>
</feature>
<evidence type="ECO:0008006" key="4">
    <source>
        <dbReference type="Google" id="ProtNLM"/>
    </source>
</evidence>
<evidence type="ECO:0000313" key="3">
    <source>
        <dbReference type="Proteomes" id="UP000293036"/>
    </source>
</evidence>
<organism evidence="2 3">
    <name type="scientific">Arcanobacterium bovis</name>
    <dbReference type="NCBI Taxonomy" id="2529275"/>
    <lineage>
        <taxon>Bacteria</taxon>
        <taxon>Bacillati</taxon>
        <taxon>Actinomycetota</taxon>
        <taxon>Actinomycetes</taxon>
        <taxon>Actinomycetales</taxon>
        <taxon>Actinomycetaceae</taxon>
        <taxon>Arcanobacterium</taxon>
    </lineage>
</organism>